<keyword evidence="1" id="KW-0812">Transmembrane</keyword>
<keyword evidence="1" id="KW-0472">Membrane</keyword>
<proteinExistence type="predicted"/>
<feature type="transmembrane region" description="Helical" evidence="1">
    <location>
        <begin position="63"/>
        <end position="84"/>
    </location>
</feature>
<dbReference type="Proteomes" id="UP000282971">
    <property type="component" value="Unassembled WGS sequence"/>
</dbReference>
<protein>
    <submittedName>
        <fullName evidence="2">SHOCT domain-containing protein</fullName>
    </submittedName>
</protein>
<accession>A0A437M6E0</accession>
<evidence type="ECO:0000256" key="1">
    <source>
        <dbReference type="SAM" id="Phobius"/>
    </source>
</evidence>
<reference evidence="2 3" key="1">
    <citation type="submission" date="2019-01" db="EMBL/GenBank/DDBJ databases">
        <authorList>
            <person name="Chen W.-M."/>
        </authorList>
    </citation>
    <scope>NUCLEOTIDE SEQUENCE [LARGE SCALE GENOMIC DNA]</scope>
    <source>
        <strain evidence="2 3">CCP-7</strain>
    </source>
</reference>
<comment type="caution">
    <text evidence="2">The sequence shown here is derived from an EMBL/GenBank/DDBJ whole genome shotgun (WGS) entry which is preliminary data.</text>
</comment>
<dbReference type="RefSeq" id="WP_127741422.1">
    <property type="nucleotide sequence ID" value="NZ_SACN01000001.1"/>
</dbReference>
<evidence type="ECO:0000313" key="2">
    <source>
        <dbReference type="EMBL" id="RVT93125.1"/>
    </source>
</evidence>
<dbReference type="AlphaFoldDB" id="A0A437M6E0"/>
<keyword evidence="1" id="KW-1133">Transmembrane helix</keyword>
<name>A0A437M6E0_9SPHN</name>
<gene>
    <name evidence="2" type="ORF">EOD43_04300</name>
</gene>
<keyword evidence="3" id="KW-1185">Reference proteome</keyword>
<organism evidence="2 3">
    <name type="scientific">Sphingomonas crocodyli</name>
    <dbReference type="NCBI Taxonomy" id="1979270"/>
    <lineage>
        <taxon>Bacteria</taxon>
        <taxon>Pseudomonadati</taxon>
        <taxon>Pseudomonadota</taxon>
        <taxon>Alphaproteobacteria</taxon>
        <taxon>Sphingomonadales</taxon>
        <taxon>Sphingomonadaceae</taxon>
        <taxon>Sphingomonas</taxon>
    </lineage>
</organism>
<sequence length="241" mass="26470">MTDRIEALERLARLKTEGVLTDAEFEQQKQFLLGQGTSSAPSAEPAVGTFAYGWQKSRGIRRVFYWFFGLQALAIALMVVYFLLRVFVFPEPRPTTDATGANAIAPAEDNATAPEGETKAIETAPVVGEAQPYFQVEATITDASLQNPWNLDGDFPEDAPNRQDACPLGQVSIVNRSSQALSLDIMEIYGDSPNVTLPKLEQGMMATYQPPHVGQFLIRHLQPDGFSGFYLLNVVNCPPND</sequence>
<dbReference type="OrthoDB" id="7206605at2"/>
<evidence type="ECO:0000313" key="3">
    <source>
        <dbReference type="Proteomes" id="UP000282971"/>
    </source>
</evidence>
<dbReference type="EMBL" id="SACN01000001">
    <property type="protein sequence ID" value="RVT93125.1"/>
    <property type="molecule type" value="Genomic_DNA"/>
</dbReference>